<evidence type="ECO:0000313" key="3">
    <source>
        <dbReference type="Proteomes" id="UP000246991"/>
    </source>
</evidence>
<keyword evidence="3" id="KW-1185">Reference proteome</keyword>
<organism evidence="2 3">
    <name type="scientific">Tuber magnatum</name>
    <name type="common">white Piedmont truffle</name>
    <dbReference type="NCBI Taxonomy" id="42249"/>
    <lineage>
        <taxon>Eukaryota</taxon>
        <taxon>Fungi</taxon>
        <taxon>Dikarya</taxon>
        <taxon>Ascomycota</taxon>
        <taxon>Pezizomycotina</taxon>
        <taxon>Pezizomycetes</taxon>
        <taxon>Pezizales</taxon>
        <taxon>Tuberaceae</taxon>
        <taxon>Tuber</taxon>
    </lineage>
</organism>
<proteinExistence type="predicted"/>
<evidence type="ECO:0008006" key="4">
    <source>
        <dbReference type="Google" id="ProtNLM"/>
    </source>
</evidence>
<feature type="compositionally biased region" description="Polar residues" evidence="1">
    <location>
        <begin position="11"/>
        <end position="35"/>
    </location>
</feature>
<protein>
    <recommendedName>
        <fullName evidence="4">BED-type domain-containing protein</fullName>
    </recommendedName>
</protein>
<gene>
    <name evidence="2" type="ORF">C7212DRAFT_342376</name>
</gene>
<feature type="region of interest" description="Disordered" evidence="1">
    <location>
        <begin position="1"/>
        <end position="35"/>
    </location>
</feature>
<name>A0A317SWQ2_9PEZI</name>
<accession>A0A317SWQ2</accession>
<evidence type="ECO:0000313" key="2">
    <source>
        <dbReference type="EMBL" id="PWW77957.1"/>
    </source>
</evidence>
<dbReference type="EMBL" id="PYWC01000018">
    <property type="protein sequence ID" value="PWW77957.1"/>
    <property type="molecule type" value="Genomic_DNA"/>
</dbReference>
<dbReference type="OrthoDB" id="10565173at2759"/>
<reference evidence="2 3" key="1">
    <citation type="submission" date="2018-03" db="EMBL/GenBank/DDBJ databases">
        <title>Genomes of Pezizomycetes fungi and the evolution of truffles.</title>
        <authorList>
            <person name="Murat C."/>
            <person name="Payen T."/>
            <person name="Noel B."/>
            <person name="Kuo A."/>
            <person name="Martin F.M."/>
        </authorList>
    </citation>
    <scope>NUCLEOTIDE SEQUENCE [LARGE SCALE GENOMIC DNA]</scope>
    <source>
        <strain evidence="2">091103-1</strain>
    </source>
</reference>
<comment type="caution">
    <text evidence="2">The sequence shown here is derived from an EMBL/GenBank/DDBJ whole genome shotgun (WGS) entry which is preliminary data.</text>
</comment>
<sequence>MRGSHSEVNIPLSNSLNPTGTASSSRPTLPTWQEHQQQFATPINAQCLPISSSVLTSIDSLFFEENRIHPTVDQNESSSGYFAQHSLPLLVSYEPATSPCLSTIPGIRISSDDDSEGAVHIVPVKRTHLVAQSFVHFHGSTSGLGLAKCWNCNYCKKQYVLNGGTSKPAGHLCERHIGHFANHFIRKLFLLPEQAR</sequence>
<dbReference type="Proteomes" id="UP000246991">
    <property type="component" value="Unassembled WGS sequence"/>
</dbReference>
<dbReference type="AlphaFoldDB" id="A0A317SWQ2"/>
<evidence type="ECO:0000256" key="1">
    <source>
        <dbReference type="SAM" id="MobiDB-lite"/>
    </source>
</evidence>